<dbReference type="EMBL" id="CP060036">
    <property type="protein sequence ID" value="QOT74006.1"/>
    <property type="molecule type" value="Genomic_DNA"/>
</dbReference>
<gene>
    <name evidence="1" type="ORF">H5V43_17870</name>
</gene>
<dbReference type="Proteomes" id="UP000593663">
    <property type="component" value="Chromosome 2"/>
</dbReference>
<name>A0A7M2GML7_SPHSA</name>
<reference evidence="2" key="1">
    <citation type="submission" date="2020-08" db="EMBL/GenBank/DDBJ databases">
        <title>Complete genome sequence of Sphingobium barthaii strain KK22, a high-molecular-weight polycyclic aromatic hydrocarbon-degrading soil bacterium.</title>
        <authorList>
            <person name="Mori J.F."/>
            <person name="Kanaly R.A."/>
        </authorList>
    </citation>
    <scope>NUCLEOTIDE SEQUENCE [LARGE SCALE GENOMIC DNA]</scope>
    <source>
        <strain evidence="2">KK22</strain>
    </source>
</reference>
<dbReference type="Gene3D" id="3.40.190.10">
    <property type="entry name" value="Periplasmic binding protein-like II"/>
    <property type="match status" value="1"/>
</dbReference>
<protein>
    <submittedName>
        <fullName evidence="1">Uncharacterized protein</fullName>
    </submittedName>
</protein>
<dbReference type="PROSITE" id="PS51257">
    <property type="entry name" value="PROKAR_LIPOPROTEIN"/>
    <property type="match status" value="1"/>
</dbReference>
<evidence type="ECO:0000313" key="1">
    <source>
        <dbReference type="EMBL" id="QOT74006.1"/>
    </source>
</evidence>
<accession>A0A7M2GML7</accession>
<sequence length="110" mass="11991">MLHRFGRRSLQLLPGGAAISACAGEGAGAADKLFVGDRRGGSRVVLQGANRLQKLALDILRVTLQRADRFPVKIDQTPIAQQQATTDRYFRAGALDRRLDVRPLFDAGFS</sequence>
<dbReference type="AlphaFoldDB" id="A0A7M2GML7"/>
<dbReference type="KEGG" id="sbar:H5V43_17870"/>
<evidence type="ECO:0000313" key="2">
    <source>
        <dbReference type="Proteomes" id="UP000593663"/>
    </source>
</evidence>
<organism evidence="1 2">
    <name type="scientific">Sphingobium fuliginis (strain ATCC 27551)</name>
    <dbReference type="NCBI Taxonomy" id="336203"/>
    <lineage>
        <taxon>Bacteria</taxon>
        <taxon>Pseudomonadati</taxon>
        <taxon>Pseudomonadota</taxon>
        <taxon>Alphaproteobacteria</taxon>
        <taxon>Sphingomonadales</taxon>
        <taxon>Sphingomonadaceae</taxon>
        <taxon>Sphingobium</taxon>
    </lineage>
</organism>
<dbReference type="RefSeq" id="WP_025546889.1">
    <property type="nucleotide sequence ID" value="NZ_BATN01000005.1"/>
</dbReference>
<proteinExistence type="predicted"/>